<dbReference type="InterPro" id="IPR000182">
    <property type="entry name" value="GNAT_dom"/>
</dbReference>
<accession>A0ABN1VQY6</accession>
<dbReference type="Pfam" id="PF00583">
    <property type="entry name" value="Acetyltransf_1"/>
    <property type="match status" value="1"/>
</dbReference>
<reference evidence="2 3" key="1">
    <citation type="journal article" date="2019" name="Int. J. Syst. Evol. Microbiol.">
        <title>The Global Catalogue of Microorganisms (GCM) 10K type strain sequencing project: providing services to taxonomists for standard genome sequencing and annotation.</title>
        <authorList>
            <consortium name="The Broad Institute Genomics Platform"/>
            <consortium name="The Broad Institute Genome Sequencing Center for Infectious Disease"/>
            <person name="Wu L."/>
            <person name="Ma J."/>
        </authorList>
    </citation>
    <scope>NUCLEOTIDE SEQUENCE [LARGE SCALE GENOMIC DNA]</scope>
    <source>
        <strain evidence="2 3">JCM 13004</strain>
    </source>
</reference>
<dbReference type="Gene3D" id="3.40.630.30">
    <property type="match status" value="1"/>
</dbReference>
<dbReference type="EMBL" id="BAAALF010000006">
    <property type="protein sequence ID" value="GAA1219653.1"/>
    <property type="molecule type" value="Genomic_DNA"/>
</dbReference>
<protein>
    <submittedName>
        <fullName evidence="2">GNAT family N-acetyltransferase</fullName>
    </submittedName>
</protein>
<sequence length="280" mass="29834">MTWTLSDSLEEFRARAADHLAAHPVQNTVLLTIVDRLAAGGPAGGDPALPPLFGWWRPAAGAPVAGAWVQTRPQPVQLSRMPIEAAVELAAVLPAGELSGISGEVATAEAFAAAWSERTGAVTEPHESRRLYRLGELSPPSVAGRLRLAGEDDRELVVRWFTAFAVDAGVRLQGIERIAARRLAAEEMWLWEDGGRAVAMAAASPVLAGMSRIGPVYTPVERRGNGYASAATAGVSQLARERGAAEVLLFTDLANPVSNSIYQKIGYRPVEDGASLDFRY</sequence>
<keyword evidence="3" id="KW-1185">Reference proteome</keyword>
<comment type="caution">
    <text evidence="2">The sequence shown here is derived from an EMBL/GenBank/DDBJ whole genome shotgun (WGS) entry which is preliminary data.</text>
</comment>
<dbReference type="SUPFAM" id="SSF55729">
    <property type="entry name" value="Acyl-CoA N-acyltransferases (Nat)"/>
    <property type="match status" value="1"/>
</dbReference>
<evidence type="ECO:0000313" key="2">
    <source>
        <dbReference type="EMBL" id="GAA1219653.1"/>
    </source>
</evidence>
<dbReference type="RefSeq" id="WP_344438977.1">
    <property type="nucleotide sequence ID" value="NZ_BAAALF010000006.1"/>
</dbReference>
<dbReference type="CDD" id="cd04301">
    <property type="entry name" value="NAT_SF"/>
    <property type="match status" value="1"/>
</dbReference>
<gene>
    <name evidence="2" type="ORF">GCM10009665_07160</name>
</gene>
<proteinExistence type="predicted"/>
<organism evidence="2 3">
    <name type="scientific">Kitasatospora nipponensis</name>
    <dbReference type="NCBI Taxonomy" id="258049"/>
    <lineage>
        <taxon>Bacteria</taxon>
        <taxon>Bacillati</taxon>
        <taxon>Actinomycetota</taxon>
        <taxon>Actinomycetes</taxon>
        <taxon>Kitasatosporales</taxon>
        <taxon>Streptomycetaceae</taxon>
        <taxon>Kitasatospora</taxon>
    </lineage>
</organism>
<name>A0ABN1VQY6_9ACTN</name>
<dbReference type="PROSITE" id="PS51186">
    <property type="entry name" value="GNAT"/>
    <property type="match status" value="1"/>
</dbReference>
<feature type="domain" description="N-acetyltransferase" evidence="1">
    <location>
        <begin position="144"/>
        <end position="280"/>
    </location>
</feature>
<dbReference type="Proteomes" id="UP001500037">
    <property type="component" value="Unassembled WGS sequence"/>
</dbReference>
<dbReference type="InterPro" id="IPR016181">
    <property type="entry name" value="Acyl_CoA_acyltransferase"/>
</dbReference>
<evidence type="ECO:0000259" key="1">
    <source>
        <dbReference type="PROSITE" id="PS51186"/>
    </source>
</evidence>
<evidence type="ECO:0000313" key="3">
    <source>
        <dbReference type="Proteomes" id="UP001500037"/>
    </source>
</evidence>